<evidence type="ECO:0000313" key="2">
    <source>
        <dbReference type="EMBL" id="JAD16724.1"/>
    </source>
</evidence>
<reference evidence="2" key="1">
    <citation type="submission" date="2014-09" db="EMBL/GenBank/DDBJ databases">
        <authorList>
            <person name="Magalhaes I.L.F."/>
            <person name="Oliveira U."/>
            <person name="Santos F.R."/>
            <person name="Vidigal T.H.D.A."/>
            <person name="Brescovit A.D."/>
            <person name="Santos A.J."/>
        </authorList>
    </citation>
    <scope>NUCLEOTIDE SEQUENCE</scope>
    <source>
        <tissue evidence="2">Shoot tissue taken approximately 20 cm above the soil surface</tissue>
    </source>
</reference>
<dbReference type="EMBL" id="GBRH01281171">
    <property type="protein sequence ID" value="JAD16724.1"/>
    <property type="molecule type" value="Transcribed_RNA"/>
</dbReference>
<sequence>MSYTQVIGNLLLDCFWWRVCVSFCLERAEELHVIILGRRKSQSHSKKKHNKKLESSCYMQCLGWVGNSCCK</sequence>
<protein>
    <submittedName>
        <fullName evidence="2">Uncharacterized protein</fullName>
    </submittedName>
</protein>
<name>A0A0A8XRZ8_ARUDO</name>
<organism evidence="2">
    <name type="scientific">Arundo donax</name>
    <name type="common">Giant reed</name>
    <name type="synonym">Donax arundinaceus</name>
    <dbReference type="NCBI Taxonomy" id="35708"/>
    <lineage>
        <taxon>Eukaryota</taxon>
        <taxon>Viridiplantae</taxon>
        <taxon>Streptophyta</taxon>
        <taxon>Embryophyta</taxon>
        <taxon>Tracheophyta</taxon>
        <taxon>Spermatophyta</taxon>
        <taxon>Magnoliopsida</taxon>
        <taxon>Liliopsida</taxon>
        <taxon>Poales</taxon>
        <taxon>Poaceae</taxon>
        <taxon>PACMAD clade</taxon>
        <taxon>Arundinoideae</taxon>
        <taxon>Arundineae</taxon>
        <taxon>Arundo</taxon>
    </lineage>
</organism>
<accession>A0A0A8XRZ8</accession>
<reference evidence="2" key="2">
    <citation type="journal article" date="2015" name="Data Brief">
        <title>Shoot transcriptome of the giant reed, Arundo donax.</title>
        <authorList>
            <person name="Barrero R.A."/>
            <person name="Guerrero F.D."/>
            <person name="Moolhuijzen P."/>
            <person name="Goolsby J.A."/>
            <person name="Tidwell J."/>
            <person name="Bellgard S.E."/>
            <person name="Bellgard M.I."/>
        </authorList>
    </citation>
    <scope>NUCLEOTIDE SEQUENCE</scope>
    <source>
        <tissue evidence="2">Shoot tissue taken approximately 20 cm above the soil surface</tissue>
    </source>
</reference>
<keyword evidence="1" id="KW-0732">Signal</keyword>
<feature type="signal peptide" evidence="1">
    <location>
        <begin position="1"/>
        <end position="22"/>
    </location>
</feature>
<dbReference type="AlphaFoldDB" id="A0A0A8XRZ8"/>
<evidence type="ECO:0000256" key="1">
    <source>
        <dbReference type="SAM" id="SignalP"/>
    </source>
</evidence>
<proteinExistence type="predicted"/>
<feature type="chain" id="PRO_5002041965" evidence="1">
    <location>
        <begin position="23"/>
        <end position="71"/>
    </location>
</feature>